<dbReference type="InterPro" id="IPR036942">
    <property type="entry name" value="Beta-barrel_TonB_sf"/>
</dbReference>
<dbReference type="RefSeq" id="WP_083550174.1">
    <property type="nucleotide sequence ID" value="NZ_FRBL01000006.1"/>
</dbReference>
<comment type="subcellular location">
    <subcellularLocation>
        <location evidence="1 7">Cell outer membrane</location>
        <topology evidence="1 7">Multi-pass membrane protein</topology>
    </subcellularLocation>
</comment>
<keyword evidence="10" id="KW-1185">Reference proteome</keyword>
<keyword evidence="3 7" id="KW-1134">Transmembrane beta strand</keyword>
<name>A0A1M7G2V7_9BACT</name>
<accession>A0A1M7G2V7</accession>
<dbReference type="InterPro" id="IPR012910">
    <property type="entry name" value="Plug_dom"/>
</dbReference>
<evidence type="ECO:0000313" key="10">
    <source>
        <dbReference type="Proteomes" id="UP000184420"/>
    </source>
</evidence>
<dbReference type="GO" id="GO:0009279">
    <property type="term" value="C:cell outer membrane"/>
    <property type="evidence" value="ECO:0007669"/>
    <property type="project" value="UniProtKB-SubCell"/>
</dbReference>
<dbReference type="SUPFAM" id="SSF56935">
    <property type="entry name" value="Porins"/>
    <property type="match status" value="1"/>
</dbReference>
<keyword evidence="4 7" id="KW-0812">Transmembrane</keyword>
<dbReference type="Pfam" id="PF13715">
    <property type="entry name" value="CarbopepD_reg_2"/>
    <property type="match status" value="1"/>
</dbReference>
<keyword evidence="2 7" id="KW-0813">Transport</keyword>
<evidence type="ECO:0000256" key="5">
    <source>
        <dbReference type="ARBA" id="ARBA00023136"/>
    </source>
</evidence>
<feature type="domain" description="TonB-dependent receptor plug" evidence="8">
    <location>
        <begin position="220"/>
        <end position="326"/>
    </location>
</feature>
<organism evidence="9 10">
    <name type="scientific">Chitinophaga jiangningensis</name>
    <dbReference type="NCBI Taxonomy" id="1419482"/>
    <lineage>
        <taxon>Bacteria</taxon>
        <taxon>Pseudomonadati</taxon>
        <taxon>Bacteroidota</taxon>
        <taxon>Chitinophagia</taxon>
        <taxon>Chitinophagales</taxon>
        <taxon>Chitinophagaceae</taxon>
        <taxon>Chitinophaga</taxon>
    </lineage>
</organism>
<dbReference type="NCBIfam" id="TIGR04057">
    <property type="entry name" value="SusC_RagA_signa"/>
    <property type="match status" value="1"/>
</dbReference>
<evidence type="ECO:0000256" key="3">
    <source>
        <dbReference type="ARBA" id="ARBA00022452"/>
    </source>
</evidence>
<dbReference type="Gene3D" id="2.60.40.1120">
    <property type="entry name" value="Carboxypeptidase-like, regulatory domain"/>
    <property type="match status" value="1"/>
</dbReference>
<keyword evidence="6 7" id="KW-0998">Cell outer membrane</keyword>
<dbReference type="SUPFAM" id="SSF49464">
    <property type="entry name" value="Carboxypeptidase regulatory domain-like"/>
    <property type="match status" value="1"/>
</dbReference>
<dbReference type="InterPro" id="IPR039426">
    <property type="entry name" value="TonB-dep_rcpt-like"/>
</dbReference>
<dbReference type="EMBL" id="FRBL01000006">
    <property type="protein sequence ID" value="SHM10583.1"/>
    <property type="molecule type" value="Genomic_DNA"/>
</dbReference>
<reference evidence="9 10" key="1">
    <citation type="submission" date="2016-11" db="EMBL/GenBank/DDBJ databases">
        <authorList>
            <person name="Jaros S."/>
            <person name="Januszkiewicz K."/>
            <person name="Wedrychowicz H."/>
        </authorList>
    </citation>
    <scope>NUCLEOTIDE SEQUENCE [LARGE SCALE GENOMIC DNA]</scope>
    <source>
        <strain evidence="9 10">DSM 27406</strain>
    </source>
</reference>
<dbReference type="NCBIfam" id="TIGR04056">
    <property type="entry name" value="OMP_RagA_SusC"/>
    <property type="match status" value="1"/>
</dbReference>
<gene>
    <name evidence="9" type="ORF">SAMN05444266_106379</name>
</gene>
<evidence type="ECO:0000256" key="7">
    <source>
        <dbReference type="PROSITE-ProRule" id="PRU01360"/>
    </source>
</evidence>
<dbReference type="Proteomes" id="UP000184420">
    <property type="component" value="Unassembled WGS sequence"/>
</dbReference>
<evidence type="ECO:0000313" key="9">
    <source>
        <dbReference type="EMBL" id="SHM10583.1"/>
    </source>
</evidence>
<dbReference type="InterPro" id="IPR037066">
    <property type="entry name" value="Plug_dom_sf"/>
</dbReference>
<keyword evidence="5 7" id="KW-0472">Membrane</keyword>
<dbReference type="Gene3D" id="2.170.130.10">
    <property type="entry name" value="TonB-dependent receptor, plug domain"/>
    <property type="match status" value="1"/>
</dbReference>
<evidence type="ECO:0000256" key="4">
    <source>
        <dbReference type="ARBA" id="ARBA00022692"/>
    </source>
</evidence>
<proteinExistence type="inferred from homology"/>
<dbReference type="AlphaFoldDB" id="A0A1M7G2V7"/>
<dbReference type="OrthoDB" id="899266at2"/>
<dbReference type="Gene3D" id="2.40.170.20">
    <property type="entry name" value="TonB-dependent receptor, beta-barrel domain"/>
    <property type="match status" value="1"/>
</dbReference>
<dbReference type="PROSITE" id="PS52016">
    <property type="entry name" value="TONB_DEPENDENT_REC_3"/>
    <property type="match status" value="1"/>
</dbReference>
<dbReference type="STRING" id="1419482.SAMN05444266_106379"/>
<comment type="similarity">
    <text evidence="7">Belongs to the TonB-dependent receptor family.</text>
</comment>
<dbReference type="InterPro" id="IPR023997">
    <property type="entry name" value="TonB-dep_OMP_SusC/RagA_CS"/>
</dbReference>
<evidence type="ECO:0000256" key="1">
    <source>
        <dbReference type="ARBA" id="ARBA00004571"/>
    </source>
</evidence>
<sequence>MKGKLRCIFKGHSLPVRTPVLALKLIMLLLIALQVSAVNNAQGLISLKSKHIAIDEAFKQIERRTTYRFYYSKEDFSSYKPLDIAIENASIDQALKVILGETDISWKIMNDTKVVLFKAGNKAVSPAAIIHGTITDSKGDPIPGVSVVIKGTTKGTTTGGNGTFTLEAADGATLVVSAIGFTTQEIKLTGEKELHIKLEVSSININEVVAIAYGVQKRVNLSGSVNTLNKAQIVNRPVTSLTNSLQGLIPGMVVMARPGDVGSDIGTINVRGRGNLGTSSPLYIVDGVPVTAGDFARINGSDVESMSVLKDAAASSLYGSRASFGVILVTTKKGKSGKPTVQYNGYYGFQKALVLPKWLGSYDYATLSNEAATNAGGTPVYNATQLDKIKNGTSPDSFPNTDWYSLALRNSAPITEHQVSVSGGGTTRYYFSGAFLKQGSLIPDKDLKRYSFRSNVESQVSEKLKVGTNLSFIRDEINSESGALSFVSLNRVTPLLVNKQSNGEWGSINGGVIDATLAKDNPVRMLQEGGRSSSGTNRFIGNLTGTYTPVKDLEIIGLFSYNNFNYDSSQFVNRMDPINNFNTGVPIASTAVTVNALGESWQNTTNLLAQLTAGYSKKIGKHSGQILAGTSFENNKARYIRVIRKNFVTNGLDAINAGSTDPLNTTAAGGIQQYALFSVFGRLNYTYNDKYILEANLRGDESSRFAPGHRWGYYPSFSGAWRIGQEDFMKNNRVIYDLKLRGSWGKLGNINNVGNYDFYDGLVSSTVGILDEKQQDGVSPGKLANPNLSWEKTTMANIGVDAGFLQNKLSLQLDVFHKVTNDILLQDASVPYEAGLTDNQLPSKNMGSVQNRGIELTLAYSDRIGDFNYSVGGNFSKVQNKILSLNNQGTDNINSYYIQRVGGAVGDFYMYQADGLFVTDAEVAKHAKQFSGTKAGDIKYVDQDGDNAITAEDRVVTGNDVPYLTYGLNASASYKNFDFSIIGQGVSGVKVYLESEASQAFFNGAGVKQYVLGRWTAANPDPNAAYPRVLRSAANSQNLQMSSFWLFNADYFRIKSLSIGYTIPDRVMQRAHMQKLRIYMSSNNPFTIRGDKRMKDFDPESASTRAGYPQLKSWSFGINLTL</sequence>
<dbReference type="Pfam" id="PF07715">
    <property type="entry name" value="Plug"/>
    <property type="match status" value="1"/>
</dbReference>
<evidence type="ECO:0000259" key="8">
    <source>
        <dbReference type="Pfam" id="PF07715"/>
    </source>
</evidence>
<protein>
    <submittedName>
        <fullName evidence="9">TonB-linked outer membrane protein, SusC/RagA family</fullName>
    </submittedName>
</protein>
<dbReference type="InterPro" id="IPR023996">
    <property type="entry name" value="TonB-dep_OMP_SusC/RagA"/>
</dbReference>
<evidence type="ECO:0000256" key="6">
    <source>
        <dbReference type="ARBA" id="ARBA00023237"/>
    </source>
</evidence>
<evidence type="ECO:0000256" key="2">
    <source>
        <dbReference type="ARBA" id="ARBA00022448"/>
    </source>
</evidence>
<dbReference type="InterPro" id="IPR008969">
    <property type="entry name" value="CarboxyPept-like_regulatory"/>
</dbReference>